<protein>
    <recommendedName>
        <fullName evidence="8">MICOS complex subunit MIC13</fullName>
    </recommendedName>
</protein>
<comment type="similarity">
    <text evidence="2 8">Belongs to the MICOS complex subunit Mic13 family.</text>
</comment>
<evidence type="ECO:0000313" key="10">
    <source>
        <dbReference type="Proteomes" id="UP000076858"/>
    </source>
</evidence>
<dbReference type="InterPro" id="IPR026769">
    <property type="entry name" value="Mic13"/>
</dbReference>
<dbReference type="PANTHER" id="PTHR31816">
    <property type="entry name" value="MICOS COMPLEX SUBUNIT MIC13"/>
    <property type="match status" value="1"/>
</dbReference>
<dbReference type="GO" id="GO:0044284">
    <property type="term" value="C:mitochondrial crista junction"/>
    <property type="evidence" value="ECO:0007669"/>
    <property type="project" value="TreeGrafter"/>
</dbReference>
<evidence type="ECO:0000313" key="9">
    <source>
        <dbReference type="EMBL" id="KZS21076.1"/>
    </source>
</evidence>
<keyword evidence="7" id="KW-0472">Membrane</keyword>
<dbReference type="OrthoDB" id="20844at2759"/>
<proteinExistence type="inferred from homology"/>
<evidence type="ECO:0000256" key="4">
    <source>
        <dbReference type="ARBA" id="ARBA00022792"/>
    </source>
</evidence>
<dbReference type="PANTHER" id="PTHR31816:SF3">
    <property type="entry name" value="MICOS COMPLEX SUBUNIT MIC13"/>
    <property type="match status" value="1"/>
</dbReference>
<dbReference type="AlphaFoldDB" id="A0A162S7P8"/>
<keyword evidence="4 8" id="KW-0999">Mitochondrion inner membrane</keyword>
<comment type="subunit">
    <text evidence="8">Component of the mitochondrial contact site and cristae organizing system (MICOS) complex.</text>
</comment>
<dbReference type="GO" id="GO:0061617">
    <property type="term" value="C:MICOS complex"/>
    <property type="evidence" value="ECO:0007669"/>
    <property type="project" value="UniProtKB-UniRule"/>
</dbReference>
<keyword evidence="10" id="KW-1185">Reference proteome</keyword>
<evidence type="ECO:0000256" key="1">
    <source>
        <dbReference type="ARBA" id="ARBA00004434"/>
    </source>
</evidence>
<evidence type="ECO:0000256" key="6">
    <source>
        <dbReference type="ARBA" id="ARBA00023128"/>
    </source>
</evidence>
<sequence>MKWEKFFMLFDFSRRIPFSSAPSDQLGNVVKVSTDNMASKLWKLFKLSVRVGIPATAVYVTTQEGLWGTQEETFLFYKNVEEILPGKETVISKDQEDKLTAVLEKVRVWSDPNHVPLVVRWNNGVIKAVAFLDSLPEEAKKLLN</sequence>
<evidence type="ECO:0000256" key="3">
    <source>
        <dbReference type="ARBA" id="ARBA00022692"/>
    </source>
</evidence>
<dbReference type="EMBL" id="LRGB01000084">
    <property type="protein sequence ID" value="KZS21076.1"/>
    <property type="molecule type" value="Genomic_DNA"/>
</dbReference>
<dbReference type="Proteomes" id="UP000076858">
    <property type="component" value="Unassembled WGS sequence"/>
</dbReference>
<evidence type="ECO:0000256" key="5">
    <source>
        <dbReference type="ARBA" id="ARBA00022989"/>
    </source>
</evidence>
<reference evidence="9 10" key="1">
    <citation type="submission" date="2016-03" db="EMBL/GenBank/DDBJ databases">
        <title>EvidentialGene: Evidence-directed Construction of Genes on Genomes.</title>
        <authorList>
            <person name="Gilbert D.G."/>
            <person name="Choi J.-H."/>
            <person name="Mockaitis K."/>
            <person name="Colbourne J."/>
            <person name="Pfrender M."/>
        </authorList>
    </citation>
    <scope>NUCLEOTIDE SEQUENCE [LARGE SCALE GENOMIC DNA]</scope>
    <source>
        <strain evidence="9 10">Xinb3</strain>
        <tissue evidence="9">Complete organism</tissue>
    </source>
</reference>
<dbReference type="Pfam" id="PF15884">
    <property type="entry name" value="QIL1"/>
    <property type="match status" value="1"/>
</dbReference>
<keyword evidence="5" id="KW-1133">Transmembrane helix</keyword>
<gene>
    <name evidence="9" type="ORF">APZ42_012181</name>
</gene>
<organism evidence="9 10">
    <name type="scientific">Daphnia magna</name>
    <dbReference type="NCBI Taxonomy" id="35525"/>
    <lineage>
        <taxon>Eukaryota</taxon>
        <taxon>Metazoa</taxon>
        <taxon>Ecdysozoa</taxon>
        <taxon>Arthropoda</taxon>
        <taxon>Crustacea</taxon>
        <taxon>Branchiopoda</taxon>
        <taxon>Diplostraca</taxon>
        <taxon>Cladocera</taxon>
        <taxon>Anomopoda</taxon>
        <taxon>Daphniidae</taxon>
        <taxon>Daphnia</taxon>
    </lineage>
</organism>
<evidence type="ECO:0000256" key="7">
    <source>
        <dbReference type="ARBA" id="ARBA00023136"/>
    </source>
</evidence>
<comment type="subcellular location">
    <subcellularLocation>
        <location evidence="1 8">Mitochondrion inner membrane</location>
        <topology evidence="1 8">Single-pass membrane protein</topology>
    </subcellularLocation>
</comment>
<evidence type="ECO:0000256" key="8">
    <source>
        <dbReference type="RuleBase" id="RU363009"/>
    </source>
</evidence>
<accession>A0A162S7P8</accession>
<keyword evidence="6 8" id="KW-0496">Mitochondrion</keyword>
<keyword evidence="3" id="KW-0812">Transmembrane</keyword>
<evidence type="ECO:0000256" key="2">
    <source>
        <dbReference type="ARBA" id="ARBA00006771"/>
    </source>
</evidence>
<comment type="function">
    <text evidence="8">Component of the MICOS complex, a large protein complex of the mitochondrial inner membrane that plays crucial roles in the maintenance of crista junctions, inner membrane architecture, and formation of contact sites to the outer membrane.</text>
</comment>
<dbReference type="GO" id="GO:0042407">
    <property type="term" value="P:cristae formation"/>
    <property type="evidence" value="ECO:0007669"/>
    <property type="project" value="TreeGrafter"/>
</dbReference>
<name>A0A162S7P8_9CRUS</name>
<comment type="caution">
    <text evidence="9">The sequence shown here is derived from an EMBL/GenBank/DDBJ whole genome shotgun (WGS) entry which is preliminary data.</text>
</comment>